<dbReference type="SUPFAM" id="SSF52317">
    <property type="entry name" value="Class I glutamine amidotransferase-like"/>
    <property type="match status" value="1"/>
</dbReference>
<dbReference type="EC" id="4.1.3.27" evidence="1"/>
<dbReference type="GO" id="GO:0016740">
    <property type="term" value="F:transferase activity"/>
    <property type="evidence" value="ECO:0007669"/>
    <property type="project" value="UniProtKB-KW"/>
</dbReference>
<dbReference type="InterPro" id="IPR011697">
    <property type="entry name" value="Peptidase_C26"/>
</dbReference>
<dbReference type="InterPro" id="IPR044668">
    <property type="entry name" value="PuuD-like"/>
</dbReference>
<dbReference type="GO" id="GO:0033969">
    <property type="term" value="F:gamma-glutamyl-gamma-aminobutyrate hydrolase activity"/>
    <property type="evidence" value="ECO:0007669"/>
    <property type="project" value="TreeGrafter"/>
</dbReference>
<name>A0A840PQE4_9ACTN</name>
<protein>
    <submittedName>
        <fullName evidence="1">Anthranilate synthase component 2/putative glutamine amidotransferase</fullName>
        <ecNumber evidence="1">4.1.3.27</ecNumber>
    </submittedName>
</protein>
<dbReference type="GO" id="GO:0004049">
    <property type="term" value="F:anthranilate synthase activity"/>
    <property type="evidence" value="ECO:0007669"/>
    <property type="project" value="UniProtKB-EC"/>
</dbReference>
<dbReference type="CDD" id="cd01745">
    <property type="entry name" value="GATase1_2"/>
    <property type="match status" value="1"/>
</dbReference>
<comment type="caution">
    <text evidence="1">The sequence shown here is derived from an EMBL/GenBank/DDBJ whole genome shotgun (WGS) entry which is preliminary data.</text>
</comment>
<sequence>MRPLIGITCYVETARYTVWEARASLLPHDYVEQVARAGGQPVILPPAGEPAALVERLDGLILAGGGDIDPGRYGAEPHPRTGYVRGFRDDAEFALAGAALERELPFLGVCRGLQVLNVALGGTLHQHLPDVVGHSGHSPAPGEFGAMPVRAVPGTALARIGDPGEVMHYHHQAIDRTAPGLTVSAYADDGTIEAVEVPDHAFALAVQWHPEAGADPSLFEALVAMAGKMSYLSP</sequence>
<dbReference type="InterPro" id="IPR029062">
    <property type="entry name" value="Class_I_gatase-like"/>
</dbReference>
<keyword evidence="1" id="KW-0808">Transferase</keyword>
<gene>
    <name evidence="1" type="ORF">HNP84_007968</name>
</gene>
<reference evidence="1 2" key="1">
    <citation type="submission" date="2020-08" db="EMBL/GenBank/DDBJ databases">
        <title>Genomic Encyclopedia of Type Strains, Phase IV (KMG-IV): sequencing the most valuable type-strain genomes for metagenomic binning, comparative biology and taxonomic classification.</title>
        <authorList>
            <person name="Goeker M."/>
        </authorList>
    </citation>
    <scope>NUCLEOTIDE SEQUENCE [LARGE SCALE GENOMIC DNA]</scope>
    <source>
        <strain evidence="1 2">DSM 45615</strain>
    </source>
</reference>
<dbReference type="PANTHER" id="PTHR43235">
    <property type="entry name" value="GLUTAMINE AMIDOTRANSFERASE PB2B2.05-RELATED"/>
    <property type="match status" value="1"/>
</dbReference>
<dbReference type="PROSITE" id="PS51273">
    <property type="entry name" value="GATASE_TYPE_1"/>
    <property type="match status" value="1"/>
</dbReference>
<evidence type="ECO:0000313" key="1">
    <source>
        <dbReference type="EMBL" id="MBB5138215.1"/>
    </source>
</evidence>
<dbReference type="Pfam" id="PF07722">
    <property type="entry name" value="Peptidase_C26"/>
    <property type="match status" value="1"/>
</dbReference>
<organism evidence="1 2">
    <name type="scientific">Thermocatellispora tengchongensis</name>
    <dbReference type="NCBI Taxonomy" id="1073253"/>
    <lineage>
        <taxon>Bacteria</taxon>
        <taxon>Bacillati</taxon>
        <taxon>Actinomycetota</taxon>
        <taxon>Actinomycetes</taxon>
        <taxon>Streptosporangiales</taxon>
        <taxon>Streptosporangiaceae</taxon>
        <taxon>Thermocatellispora</taxon>
    </lineage>
</organism>
<dbReference type="RefSeq" id="WP_185055105.1">
    <property type="nucleotide sequence ID" value="NZ_BAABIX010000018.1"/>
</dbReference>
<keyword evidence="1" id="KW-0315">Glutamine amidotransferase</keyword>
<dbReference type="PANTHER" id="PTHR43235:SF1">
    <property type="entry name" value="GLUTAMINE AMIDOTRANSFERASE PB2B2.05-RELATED"/>
    <property type="match status" value="1"/>
</dbReference>
<dbReference type="GO" id="GO:0005829">
    <property type="term" value="C:cytosol"/>
    <property type="evidence" value="ECO:0007669"/>
    <property type="project" value="TreeGrafter"/>
</dbReference>
<keyword evidence="1" id="KW-0456">Lyase</keyword>
<proteinExistence type="predicted"/>
<dbReference type="Proteomes" id="UP000578449">
    <property type="component" value="Unassembled WGS sequence"/>
</dbReference>
<dbReference type="Gene3D" id="3.40.50.880">
    <property type="match status" value="1"/>
</dbReference>
<dbReference type="GO" id="GO:0006598">
    <property type="term" value="P:polyamine catabolic process"/>
    <property type="evidence" value="ECO:0007669"/>
    <property type="project" value="TreeGrafter"/>
</dbReference>
<evidence type="ECO:0000313" key="2">
    <source>
        <dbReference type="Proteomes" id="UP000578449"/>
    </source>
</evidence>
<accession>A0A840PQE4</accession>
<keyword evidence="2" id="KW-1185">Reference proteome</keyword>
<dbReference type="EMBL" id="JACHGN010000022">
    <property type="protein sequence ID" value="MBB5138215.1"/>
    <property type="molecule type" value="Genomic_DNA"/>
</dbReference>
<dbReference type="AlphaFoldDB" id="A0A840PQE4"/>